<protein>
    <submittedName>
        <fullName evidence="1">Uncharacterized protein</fullName>
    </submittedName>
</protein>
<accession>A0ACB7S2T8</accession>
<evidence type="ECO:0000313" key="1">
    <source>
        <dbReference type="EMBL" id="KAH6928251.1"/>
    </source>
</evidence>
<sequence>MEQRGIRAGRLLPVFPSVSYPNWYSLATGLYTEDHGILANYIYDTKADSYFRMSSPESFHPRWWTRAEPLWVRALRRNRTVAMFWWDGCQVDFNGTRPVSCIPYGGYSKEIDHLMDKKIEEAIDAFKKNALDLAMFYYEGPDAEGTYITSKA</sequence>
<comment type="caution">
    <text evidence="1">The sequence shown here is derived from an EMBL/GenBank/DDBJ whole genome shotgun (WGS) entry which is preliminary data.</text>
</comment>
<name>A0ACB7S2T8_HYAAI</name>
<dbReference type="Proteomes" id="UP000821845">
    <property type="component" value="Chromosome 6"/>
</dbReference>
<evidence type="ECO:0000313" key="2">
    <source>
        <dbReference type="Proteomes" id="UP000821845"/>
    </source>
</evidence>
<proteinExistence type="predicted"/>
<keyword evidence="2" id="KW-1185">Reference proteome</keyword>
<reference evidence="1" key="1">
    <citation type="submission" date="2020-05" db="EMBL/GenBank/DDBJ databases">
        <title>Large-scale comparative analyses of tick genomes elucidate their genetic diversity and vector capacities.</title>
        <authorList>
            <person name="Jia N."/>
            <person name="Wang J."/>
            <person name="Shi W."/>
            <person name="Du L."/>
            <person name="Sun Y."/>
            <person name="Zhan W."/>
            <person name="Jiang J."/>
            <person name="Wang Q."/>
            <person name="Zhang B."/>
            <person name="Ji P."/>
            <person name="Sakyi L.B."/>
            <person name="Cui X."/>
            <person name="Yuan T."/>
            <person name="Jiang B."/>
            <person name="Yang W."/>
            <person name="Lam T.T.-Y."/>
            <person name="Chang Q."/>
            <person name="Ding S."/>
            <person name="Wang X."/>
            <person name="Zhu J."/>
            <person name="Ruan X."/>
            <person name="Zhao L."/>
            <person name="Wei J."/>
            <person name="Que T."/>
            <person name="Du C."/>
            <person name="Cheng J."/>
            <person name="Dai P."/>
            <person name="Han X."/>
            <person name="Huang E."/>
            <person name="Gao Y."/>
            <person name="Liu J."/>
            <person name="Shao H."/>
            <person name="Ye R."/>
            <person name="Li L."/>
            <person name="Wei W."/>
            <person name="Wang X."/>
            <person name="Wang C."/>
            <person name="Yang T."/>
            <person name="Huo Q."/>
            <person name="Li W."/>
            <person name="Guo W."/>
            <person name="Chen H."/>
            <person name="Zhou L."/>
            <person name="Ni X."/>
            <person name="Tian J."/>
            <person name="Zhou Y."/>
            <person name="Sheng Y."/>
            <person name="Liu T."/>
            <person name="Pan Y."/>
            <person name="Xia L."/>
            <person name="Li J."/>
            <person name="Zhao F."/>
            <person name="Cao W."/>
        </authorList>
    </citation>
    <scope>NUCLEOTIDE SEQUENCE</scope>
    <source>
        <strain evidence="1">Hyas-2018</strain>
    </source>
</reference>
<gene>
    <name evidence="1" type="ORF">HPB50_013044</name>
</gene>
<dbReference type="EMBL" id="CM023486">
    <property type="protein sequence ID" value="KAH6928251.1"/>
    <property type="molecule type" value="Genomic_DNA"/>
</dbReference>
<organism evidence="1 2">
    <name type="scientific">Hyalomma asiaticum</name>
    <name type="common">Tick</name>
    <dbReference type="NCBI Taxonomy" id="266040"/>
    <lineage>
        <taxon>Eukaryota</taxon>
        <taxon>Metazoa</taxon>
        <taxon>Ecdysozoa</taxon>
        <taxon>Arthropoda</taxon>
        <taxon>Chelicerata</taxon>
        <taxon>Arachnida</taxon>
        <taxon>Acari</taxon>
        <taxon>Parasitiformes</taxon>
        <taxon>Ixodida</taxon>
        <taxon>Ixodoidea</taxon>
        <taxon>Ixodidae</taxon>
        <taxon>Hyalomminae</taxon>
        <taxon>Hyalomma</taxon>
    </lineage>
</organism>